<accession>A0A951UQY8</accession>
<organism evidence="1 2">
    <name type="scientific">Drouetiella hepatica Uher 2000/2452</name>
    <dbReference type="NCBI Taxonomy" id="904376"/>
    <lineage>
        <taxon>Bacteria</taxon>
        <taxon>Bacillati</taxon>
        <taxon>Cyanobacteriota</taxon>
        <taxon>Cyanophyceae</taxon>
        <taxon>Oculatellales</taxon>
        <taxon>Oculatellaceae</taxon>
        <taxon>Drouetiella</taxon>
    </lineage>
</organism>
<comment type="caution">
    <text evidence="1">The sequence shown here is derived from an EMBL/GenBank/DDBJ whole genome shotgun (WGS) entry which is preliminary data.</text>
</comment>
<dbReference type="EMBL" id="JAHHHD010000028">
    <property type="protein sequence ID" value="MBW4660938.1"/>
    <property type="molecule type" value="Genomic_DNA"/>
</dbReference>
<reference evidence="1" key="1">
    <citation type="submission" date="2021-05" db="EMBL/GenBank/DDBJ databases">
        <authorList>
            <person name="Pietrasiak N."/>
            <person name="Ward R."/>
            <person name="Stajich J.E."/>
            <person name="Kurbessoian T."/>
        </authorList>
    </citation>
    <scope>NUCLEOTIDE SEQUENCE</scope>
    <source>
        <strain evidence="1">UHER 2000/2452</strain>
    </source>
</reference>
<reference evidence="1" key="2">
    <citation type="journal article" date="2022" name="Microbiol. Resour. Announc.">
        <title>Metagenome Sequencing to Explore Phylogenomics of Terrestrial Cyanobacteria.</title>
        <authorList>
            <person name="Ward R.D."/>
            <person name="Stajich J.E."/>
            <person name="Johansen J.R."/>
            <person name="Huntemann M."/>
            <person name="Clum A."/>
            <person name="Foster B."/>
            <person name="Foster B."/>
            <person name="Roux S."/>
            <person name="Palaniappan K."/>
            <person name="Varghese N."/>
            <person name="Mukherjee S."/>
            <person name="Reddy T.B.K."/>
            <person name="Daum C."/>
            <person name="Copeland A."/>
            <person name="Chen I.A."/>
            <person name="Ivanova N.N."/>
            <person name="Kyrpides N.C."/>
            <person name="Shapiro N."/>
            <person name="Eloe-Fadrosh E.A."/>
            <person name="Pietrasiak N."/>
        </authorList>
    </citation>
    <scope>NUCLEOTIDE SEQUENCE</scope>
    <source>
        <strain evidence="1">UHER 2000/2452</strain>
    </source>
</reference>
<dbReference type="AlphaFoldDB" id="A0A951UQY8"/>
<sequence length="173" mass="17972">MTNKFYTFDFVSKAKRLVAAIAASTGATDASKIISTNSAGVLDVSFLPPGVDIQVETINTSEALAAGDFINIYDAAGTRTCRKADASNSRMAHGYVLAAVSSGQPATVYKTGKNSGLSGRTLGTPYFLSAVTAGTSTASPSAYPTAQILQVLGYADSTTSILFEFDQPDYLDA</sequence>
<evidence type="ECO:0000313" key="2">
    <source>
        <dbReference type="Proteomes" id="UP000757435"/>
    </source>
</evidence>
<name>A0A951UQY8_9CYAN</name>
<protein>
    <submittedName>
        <fullName evidence="1">Uncharacterized protein</fullName>
    </submittedName>
</protein>
<gene>
    <name evidence="1" type="ORF">KME15_19865</name>
</gene>
<evidence type="ECO:0000313" key="1">
    <source>
        <dbReference type="EMBL" id="MBW4660938.1"/>
    </source>
</evidence>
<proteinExistence type="predicted"/>
<dbReference type="Proteomes" id="UP000757435">
    <property type="component" value="Unassembled WGS sequence"/>
</dbReference>